<gene>
    <name evidence="2" type="ORF">GQX73_g1859</name>
</gene>
<organism evidence="2 3">
    <name type="scientific">Xylaria multiplex</name>
    <dbReference type="NCBI Taxonomy" id="323545"/>
    <lineage>
        <taxon>Eukaryota</taxon>
        <taxon>Fungi</taxon>
        <taxon>Dikarya</taxon>
        <taxon>Ascomycota</taxon>
        <taxon>Pezizomycotina</taxon>
        <taxon>Sordariomycetes</taxon>
        <taxon>Xylariomycetidae</taxon>
        <taxon>Xylariales</taxon>
        <taxon>Xylariaceae</taxon>
        <taxon>Xylaria</taxon>
    </lineage>
</organism>
<evidence type="ECO:0000313" key="3">
    <source>
        <dbReference type="Proteomes" id="UP000481858"/>
    </source>
</evidence>
<evidence type="ECO:0000313" key="2">
    <source>
        <dbReference type="EMBL" id="KAF2971744.1"/>
    </source>
</evidence>
<dbReference type="InParanoid" id="A0A7C8IZY7"/>
<evidence type="ECO:0000256" key="1">
    <source>
        <dbReference type="SAM" id="MobiDB-lite"/>
    </source>
</evidence>
<comment type="caution">
    <text evidence="2">The sequence shown here is derived from an EMBL/GenBank/DDBJ whole genome shotgun (WGS) entry which is preliminary data.</text>
</comment>
<feature type="compositionally biased region" description="Acidic residues" evidence="1">
    <location>
        <begin position="105"/>
        <end position="116"/>
    </location>
</feature>
<reference evidence="2 3" key="1">
    <citation type="submission" date="2019-12" db="EMBL/GenBank/DDBJ databases">
        <title>Draft genome sequence of the ascomycete Xylaria multiplex DSM 110363.</title>
        <authorList>
            <person name="Buettner E."/>
            <person name="Kellner H."/>
        </authorList>
    </citation>
    <scope>NUCLEOTIDE SEQUENCE [LARGE SCALE GENOMIC DNA]</scope>
    <source>
        <strain evidence="2 3">DSM 110363</strain>
    </source>
</reference>
<feature type="compositionally biased region" description="Polar residues" evidence="1">
    <location>
        <begin position="87"/>
        <end position="96"/>
    </location>
</feature>
<feature type="compositionally biased region" description="Acidic residues" evidence="1">
    <location>
        <begin position="68"/>
        <end position="86"/>
    </location>
</feature>
<accession>A0A7C8IZY7</accession>
<proteinExistence type="predicted"/>
<dbReference type="Proteomes" id="UP000481858">
    <property type="component" value="Unassembled WGS sequence"/>
</dbReference>
<feature type="region of interest" description="Disordered" evidence="1">
    <location>
        <begin position="61"/>
        <end position="124"/>
    </location>
</feature>
<dbReference type="AlphaFoldDB" id="A0A7C8IZY7"/>
<sequence length="156" mass="17450">MLLLTYPDLLWNSTFLDSLFDTQWTSNKEELDKPWRYYNSAARAFQLREFGVQLSNLTDLSRSIDGDQSTEDENSELDQSTEDENSDLGSSTSTIRPNPPMLVNGDEEETDGEEVGGEASSESAYVKVLRPCNSTWSLRDFGDGSDGSSSKRRVSI</sequence>
<name>A0A7C8IZY7_9PEZI</name>
<feature type="region of interest" description="Disordered" evidence="1">
    <location>
        <begin position="137"/>
        <end position="156"/>
    </location>
</feature>
<dbReference type="EMBL" id="WUBL01000011">
    <property type="protein sequence ID" value="KAF2971744.1"/>
    <property type="molecule type" value="Genomic_DNA"/>
</dbReference>
<keyword evidence="3" id="KW-1185">Reference proteome</keyword>
<dbReference type="OrthoDB" id="10433872at2759"/>
<protein>
    <submittedName>
        <fullName evidence="2">Uncharacterized protein</fullName>
    </submittedName>
</protein>